<accession>A0A0D6P6Y0</accession>
<dbReference type="NCBIfam" id="NF041278">
    <property type="entry name" value="CmcJ_NvfI_EfuI"/>
    <property type="match status" value="1"/>
</dbReference>
<comment type="caution">
    <text evidence="1">The sequence shown here is derived from an EMBL/GenBank/DDBJ whole genome shotgun (WGS) entry which is preliminary data.</text>
</comment>
<organism evidence="1 2">
    <name type="scientific">Acidisphaera rubrifaciens HS-AP3</name>
    <dbReference type="NCBI Taxonomy" id="1231350"/>
    <lineage>
        <taxon>Bacteria</taxon>
        <taxon>Pseudomonadati</taxon>
        <taxon>Pseudomonadota</taxon>
        <taxon>Alphaproteobacteria</taxon>
        <taxon>Acetobacterales</taxon>
        <taxon>Acetobacteraceae</taxon>
        <taxon>Acidisphaera</taxon>
    </lineage>
</organism>
<evidence type="ECO:0000313" key="2">
    <source>
        <dbReference type="Proteomes" id="UP000032680"/>
    </source>
</evidence>
<gene>
    <name evidence="1" type="ORF">Asru_0205_04</name>
</gene>
<sequence>MNYTRDTGVMPEVYFYEPPAGTPIRSPGDDPQQVVVHDGWDRARDFSLDREGFALGDFPSSFAAWDEDAAIKARFYPEVIDFVKATTGARRVVIFDHTIRTKANAAQQTAETTTTQRAPVMLVHCDYTPNSGPLRVRQVLPDEADRLLSGRVAFYNVWKPLRRRVEEKPLAMCDVTSSTDDDFITMALRYRERDGEIYVLRHSDPHHWWYFPGMLPEHALLLKTYDSVEDGRARFLGHSAFDDPTTAPDAPARESIELRTIAFY</sequence>
<reference evidence="1 2" key="1">
    <citation type="submission" date="2012-11" db="EMBL/GenBank/DDBJ databases">
        <title>Whole genome sequence of Acidisphaera rubrifaciens HS-AP3.</title>
        <authorList>
            <person name="Azuma Y."/>
            <person name="Higashiura N."/>
            <person name="Hirakawa H."/>
            <person name="Matsushita K."/>
        </authorList>
    </citation>
    <scope>NUCLEOTIDE SEQUENCE [LARGE SCALE GENOMIC DNA]</scope>
    <source>
        <strain evidence="1 2">HS-AP3</strain>
    </source>
</reference>
<dbReference type="EMBL" id="BANB01000205">
    <property type="protein sequence ID" value="GAN76963.1"/>
    <property type="molecule type" value="Genomic_DNA"/>
</dbReference>
<keyword evidence="2" id="KW-1185">Reference proteome</keyword>
<dbReference type="PANTHER" id="PTHR34598">
    <property type="entry name" value="BLL6449 PROTEIN"/>
    <property type="match status" value="1"/>
</dbReference>
<dbReference type="Proteomes" id="UP000032680">
    <property type="component" value="Unassembled WGS sequence"/>
</dbReference>
<evidence type="ECO:0008006" key="3">
    <source>
        <dbReference type="Google" id="ProtNLM"/>
    </source>
</evidence>
<dbReference type="InterPro" id="IPR044053">
    <property type="entry name" value="AsaB-like"/>
</dbReference>
<proteinExistence type="predicted"/>
<dbReference type="GO" id="GO:0016491">
    <property type="term" value="F:oxidoreductase activity"/>
    <property type="evidence" value="ECO:0007669"/>
    <property type="project" value="InterPro"/>
</dbReference>
<evidence type="ECO:0000313" key="1">
    <source>
        <dbReference type="EMBL" id="GAN76963.1"/>
    </source>
</evidence>
<dbReference type="PANTHER" id="PTHR34598:SF3">
    <property type="entry name" value="OXIDOREDUCTASE AN1597"/>
    <property type="match status" value="1"/>
</dbReference>
<dbReference type="AlphaFoldDB" id="A0A0D6P6Y0"/>
<name>A0A0D6P6Y0_9PROT</name>
<protein>
    <recommendedName>
        <fullName evidence="3">Methyltransferase</fullName>
    </recommendedName>
</protein>